<comment type="caution">
    <text evidence="1">The sequence shown here is derived from an EMBL/GenBank/DDBJ whole genome shotgun (WGS) entry which is preliminary data.</text>
</comment>
<dbReference type="AlphaFoldDB" id="A0A540LBM4"/>
<dbReference type="EMBL" id="VIEB01000662">
    <property type="protein sequence ID" value="TQD83875.1"/>
    <property type="molecule type" value="Genomic_DNA"/>
</dbReference>
<proteinExistence type="predicted"/>
<organism evidence="1 2">
    <name type="scientific">Malus baccata</name>
    <name type="common">Siberian crab apple</name>
    <name type="synonym">Pyrus baccata</name>
    <dbReference type="NCBI Taxonomy" id="106549"/>
    <lineage>
        <taxon>Eukaryota</taxon>
        <taxon>Viridiplantae</taxon>
        <taxon>Streptophyta</taxon>
        <taxon>Embryophyta</taxon>
        <taxon>Tracheophyta</taxon>
        <taxon>Spermatophyta</taxon>
        <taxon>Magnoliopsida</taxon>
        <taxon>eudicotyledons</taxon>
        <taxon>Gunneridae</taxon>
        <taxon>Pentapetalae</taxon>
        <taxon>rosids</taxon>
        <taxon>fabids</taxon>
        <taxon>Rosales</taxon>
        <taxon>Rosaceae</taxon>
        <taxon>Amygdaloideae</taxon>
        <taxon>Maleae</taxon>
        <taxon>Malus</taxon>
    </lineage>
</organism>
<evidence type="ECO:0000313" key="2">
    <source>
        <dbReference type="Proteomes" id="UP000315295"/>
    </source>
</evidence>
<sequence>MEINRPFPVGPIDIHQFRSTIMLTSLPPSPLRPLPIPSTSLSIARTLTSLSTRVGGGTEGE</sequence>
<dbReference type="Proteomes" id="UP000315295">
    <property type="component" value="Unassembled WGS sequence"/>
</dbReference>
<reference evidence="1 2" key="1">
    <citation type="journal article" date="2019" name="G3 (Bethesda)">
        <title>Sequencing of a Wild Apple (Malus baccata) Genome Unravels the Differences Between Cultivated and Wild Apple Species Regarding Disease Resistance and Cold Tolerance.</title>
        <authorList>
            <person name="Chen X."/>
        </authorList>
    </citation>
    <scope>NUCLEOTIDE SEQUENCE [LARGE SCALE GENOMIC DNA]</scope>
    <source>
        <strain evidence="2">cv. Shandingzi</strain>
        <tissue evidence="1">Leaves</tissue>
    </source>
</reference>
<accession>A0A540LBM4</accession>
<protein>
    <submittedName>
        <fullName evidence="1">Uncharacterized protein</fullName>
    </submittedName>
</protein>
<gene>
    <name evidence="1" type="ORF">C1H46_030575</name>
</gene>
<evidence type="ECO:0000313" key="1">
    <source>
        <dbReference type="EMBL" id="TQD83875.1"/>
    </source>
</evidence>
<name>A0A540LBM4_MALBA</name>
<keyword evidence="2" id="KW-1185">Reference proteome</keyword>